<dbReference type="EMBL" id="JAXQNO010000011">
    <property type="protein sequence ID" value="KAK4789129.1"/>
    <property type="molecule type" value="Genomic_DNA"/>
</dbReference>
<name>A0AAN7LPU1_TRANT</name>
<protein>
    <submittedName>
        <fullName evidence="2">Uncharacterized protein</fullName>
    </submittedName>
</protein>
<dbReference type="Proteomes" id="UP001346149">
    <property type="component" value="Unassembled WGS sequence"/>
</dbReference>
<feature type="compositionally biased region" description="Basic and acidic residues" evidence="1">
    <location>
        <begin position="41"/>
        <end position="53"/>
    </location>
</feature>
<evidence type="ECO:0000313" key="2">
    <source>
        <dbReference type="EMBL" id="KAK4789129.1"/>
    </source>
</evidence>
<sequence>MGRSPCCEKAHTNKGAWTKEEDDKLVAYIRAHATIYFTTPEKQDAAMNDHRDDDDTDSNGSSGSSSCQEQGFPDLNLELRISPPDSQYETDKSPKVVGEMKYCCFDCKLGLKNSGDCSYCSGVGSSGTTAATVDGSVVGYDFLNLKASASDRKI</sequence>
<feature type="region of interest" description="Disordered" evidence="1">
    <location>
        <begin position="40"/>
        <end position="93"/>
    </location>
</feature>
<evidence type="ECO:0000256" key="1">
    <source>
        <dbReference type="SAM" id="MobiDB-lite"/>
    </source>
</evidence>
<accession>A0AAN7LPU1</accession>
<dbReference type="PANTHER" id="PTHR47999">
    <property type="entry name" value="TRANSCRIPTION FACTOR MYB8-RELATED-RELATED"/>
    <property type="match status" value="1"/>
</dbReference>
<gene>
    <name evidence="2" type="ORF">SAY86_020448</name>
</gene>
<organism evidence="2 3">
    <name type="scientific">Trapa natans</name>
    <name type="common">Water chestnut</name>
    <dbReference type="NCBI Taxonomy" id="22666"/>
    <lineage>
        <taxon>Eukaryota</taxon>
        <taxon>Viridiplantae</taxon>
        <taxon>Streptophyta</taxon>
        <taxon>Embryophyta</taxon>
        <taxon>Tracheophyta</taxon>
        <taxon>Spermatophyta</taxon>
        <taxon>Magnoliopsida</taxon>
        <taxon>eudicotyledons</taxon>
        <taxon>Gunneridae</taxon>
        <taxon>Pentapetalae</taxon>
        <taxon>rosids</taxon>
        <taxon>malvids</taxon>
        <taxon>Myrtales</taxon>
        <taxon>Lythraceae</taxon>
        <taxon>Trapa</taxon>
    </lineage>
</organism>
<dbReference type="AlphaFoldDB" id="A0AAN7LPU1"/>
<reference evidence="2 3" key="1">
    <citation type="journal article" date="2023" name="Hortic Res">
        <title>Pangenome of water caltrop reveals structural variations and asymmetric subgenome divergence after allopolyploidization.</title>
        <authorList>
            <person name="Zhang X."/>
            <person name="Chen Y."/>
            <person name="Wang L."/>
            <person name="Yuan Y."/>
            <person name="Fang M."/>
            <person name="Shi L."/>
            <person name="Lu R."/>
            <person name="Comes H.P."/>
            <person name="Ma Y."/>
            <person name="Chen Y."/>
            <person name="Huang G."/>
            <person name="Zhou Y."/>
            <person name="Zheng Z."/>
            <person name="Qiu Y."/>
        </authorList>
    </citation>
    <scope>NUCLEOTIDE SEQUENCE [LARGE SCALE GENOMIC DNA]</scope>
    <source>
        <strain evidence="2">F231</strain>
    </source>
</reference>
<keyword evidence="3" id="KW-1185">Reference proteome</keyword>
<proteinExistence type="predicted"/>
<evidence type="ECO:0000313" key="3">
    <source>
        <dbReference type="Proteomes" id="UP001346149"/>
    </source>
</evidence>
<comment type="caution">
    <text evidence="2">The sequence shown here is derived from an EMBL/GenBank/DDBJ whole genome shotgun (WGS) entry which is preliminary data.</text>
</comment>
<dbReference type="InterPro" id="IPR015495">
    <property type="entry name" value="Myb_TF_plants"/>
</dbReference>
<dbReference type="PANTHER" id="PTHR47999:SF124">
    <property type="entry name" value="MYB TRANSCRIPTION FACTOR 42"/>
    <property type="match status" value="1"/>
</dbReference>